<feature type="transmembrane region" description="Helical" evidence="6">
    <location>
        <begin position="89"/>
        <end position="110"/>
    </location>
</feature>
<proteinExistence type="predicted"/>
<dbReference type="SUPFAM" id="SSF103473">
    <property type="entry name" value="MFS general substrate transporter"/>
    <property type="match status" value="1"/>
</dbReference>
<keyword evidence="3 6" id="KW-0812">Transmembrane</keyword>
<feature type="transmembrane region" description="Helical" evidence="6">
    <location>
        <begin position="122"/>
        <end position="139"/>
    </location>
</feature>
<gene>
    <name evidence="7" type="ORF">SAMN02745110_01604</name>
</gene>
<dbReference type="PANTHER" id="PTHR30250">
    <property type="entry name" value="PST FAMILY PREDICTED COLANIC ACID TRANSPORTER"/>
    <property type="match status" value="1"/>
</dbReference>
<sequence>MKPVRSFLLYDKNISKNSYTWNMLGCLLHAFQSTIMLIVLKRTVGLAAAGIFNIAYTNASLFYKMGHYGMRNYQVSDVKRKYSFKDYHLTRLITVFAMLLFGTAYIFYAAATKNYSSYKMNVMIWMLLFNAVDAYESVYHGAYQQNNRLDVAGRCMTIRMTLLIIAYVISIIITKDQLISLIITTISTFVVFIIFTLWTKHLTKPVAVVSETAENVATENVTTENVTTEKHAKNTADKLSKNIDNNTVTDATPVSTSKWKRVSALLVHCFPLFAGTFLAFYIANAPKYAIDSTLSNDIQGYYGIITQPIYVIYMLNDFIFMPQIYPLSKLWDEGRIDKFVKKSLKQVFILILLTLVCLVGAYFLGIPVLSVVFNSNLKPFKTSLMILMIGAGFLGMTGFLSSVITIIRCQKYTMYGYVLVALVALLFSNKVVKKYEILGASIFYTSLMALLTVIFLIILIVGVKKKTTKK</sequence>
<feature type="transmembrane region" description="Helical" evidence="6">
    <location>
        <begin position="438"/>
        <end position="463"/>
    </location>
</feature>
<feature type="transmembrane region" description="Helical" evidence="6">
    <location>
        <begin position="347"/>
        <end position="373"/>
    </location>
</feature>
<evidence type="ECO:0000313" key="7">
    <source>
        <dbReference type="EMBL" id="SJZ79115.1"/>
    </source>
</evidence>
<reference evidence="7 8" key="1">
    <citation type="submission" date="2017-02" db="EMBL/GenBank/DDBJ databases">
        <authorList>
            <person name="Peterson S.W."/>
        </authorList>
    </citation>
    <scope>NUCLEOTIDE SEQUENCE [LARGE SCALE GENOMIC DNA]</scope>
    <source>
        <strain evidence="7 8">ATCC 17233</strain>
    </source>
</reference>
<protein>
    <submittedName>
        <fullName evidence="7">Membrane protein involved in the export of O-antigen and teichoic acid</fullName>
    </submittedName>
</protein>
<feature type="transmembrane region" description="Helical" evidence="6">
    <location>
        <begin position="414"/>
        <end position="432"/>
    </location>
</feature>
<organism evidence="7 8">
    <name type="scientific">Eubacterium ruminantium</name>
    <dbReference type="NCBI Taxonomy" id="42322"/>
    <lineage>
        <taxon>Bacteria</taxon>
        <taxon>Bacillati</taxon>
        <taxon>Bacillota</taxon>
        <taxon>Clostridia</taxon>
        <taxon>Eubacteriales</taxon>
        <taxon>Eubacteriaceae</taxon>
        <taxon>Eubacterium</taxon>
    </lineage>
</organism>
<evidence type="ECO:0000256" key="3">
    <source>
        <dbReference type="ARBA" id="ARBA00022692"/>
    </source>
</evidence>
<keyword evidence="2" id="KW-1003">Cell membrane</keyword>
<evidence type="ECO:0000313" key="8">
    <source>
        <dbReference type="Proteomes" id="UP000189857"/>
    </source>
</evidence>
<dbReference type="InterPro" id="IPR050833">
    <property type="entry name" value="Poly_Biosynth_Transport"/>
</dbReference>
<evidence type="ECO:0000256" key="2">
    <source>
        <dbReference type="ARBA" id="ARBA00022475"/>
    </source>
</evidence>
<feature type="transmembrane region" description="Helical" evidence="6">
    <location>
        <begin position="21"/>
        <end position="40"/>
    </location>
</feature>
<dbReference type="PANTHER" id="PTHR30250:SF11">
    <property type="entry name" value="O-ANTIGEN TRANSPORTER-RELATED"/>
    <property type="match status" value="1"/>
</dbReference>
<evidence type="ECO:0000256" key="6">
    <source>
        <dbReference type="SAM" id="Phobius"/>
    </source>
</evidence>
<dbReference type="Proteomes" id="UP000189857">
    <property type="component" value="Unassembled WGS sequence"/>
</dbReference>
<feature type="transmembrane region" description="Helical" evidence="6">
    <location>
        <begin position="46"/>
        <end position="63"/>
    </location>
</feature>
<feature type="transmembrane region" description="Helical" evidence="6">
    <location>
        <begin position="265"/>
        <end position="284"/>
    </location>
</feature>
<keyword evidence="5 6" id="KW-0472">Membrane</keyword>
<evidence type="ECO:0000256" key="4">
    <source>
        <dbReference type="ARBA" id="ARBA00022989"/>
    </source>
</evidence>
<keyword evidence="8" id="KW-1185">Reference proteome</keyword>
<accession>A0A1T4NJ26</accession>
<name>A0A1T4NJ26_9FIRM</name>
<keyword evidence="4 6" id="KW-1133">Transmembrane helix</keyword>
<comment type="subcellular location">
    <subcellularLocation>
        <location evidence="1">Cell membrane</location>
        <topology evidence="1">Multi-pass membrane protein</topology>
    </subcellularLocation>
</comment>
<feature type="transmembrane region" description="Helical" evidence="6">
    <location>
        <begin position="151"/>
        <end position="173"/>
    </location>
</feature>
<dbReference type="EMBL" id="FUXA01000009">
    <property type="protein sequence ID" value="SJZ79115.1"/>
    <property type="molecule type" value="Genomic_DNA"/>
</dbReference>
<dbReference type="AlphaFoldDB" id="A0A1T4NJ26"/>
<evidence type="ECO:0000256" key="5">
    <source>
        <dbReference type="ARBA" id="ARBA00023136"/>
    </source>
</evidence>
<dbReference type="RefSeq" id="WP_078787446.1">
    <property type="nucleotide sequence ID" value="NZ_FMTO01000008.1"/>
</dbReference>
<evidence type="ECO:0000256" key="1">
    <source>
        <dbReference type="ARBA" id="ARBA00004651"/>
    </source>
</evidence>
<dbReference type="OrthoDB" id="3246647at2"/>
<feature type="transmembrane region" description="Helical" evidence="6">
    <location>
        <begin position="304"/>
        <end position="327"/>
    </location>
</feature>
<feature type="transmembrane region" description="Helical" evidence="6">
    <location>
        <begin position="385"/>
        <end position="407"/>
    </location>
</feature>
<dbReference type="GO" id="GO:0005886">
    <property type="term" value="C:plasma membrane"/>
    <property type="evidence" value="ECO:0007669"/>
    <property type="project" value="UniProtKB-SubCell"/>
</dbReference>
<feature type="transmembrane region" description="Helical" evidence="6">
    <location>
        <begin position="179"/>
        <end position="198"/>
    </location>
</feature>
<dbReference type="InterPro" id="IPR036259">
    <property type="entry name" value="MFS_trans_sf"/>
</dbReference>